<dbReference type="GO" id="GO:0005739">
    <property type="term" value="C:mitochondrion"/>
    <property type="evidence" value="ECO:0007669"/>
    <property type="project" value="TreeGrafter"/>
</dbReference>
<keyword evidence="5" id="KW-0031">Aminopeptidase</keyword>
<keyword evidence="5" id="KW-0645">Protease</keyword>
<dbReference type="EMBL" id="QKYT01000473">
    <property type="protein sequence ID" value="RIA84701.1"/>
    <property type="molecule type" value="Genomic_DNA"/>
</dbReference>
<protein>
    <submittedName>
        <fullName evidence="5">Creatinase/Aminopeptidase P</fullName>
    </submittedName>
</protein>
<keyword evidence="6" id="KW-1185">Reference proteome</keyword>
<evidence type="ECO:0000256" key="1">
    <source>
        <dbReference type="ARBA" id="ARBA00008766"/>
    </source>
</evidence>
<dbReference type="Proteomes" id="UP000265703">
    <property type="component" value="Unassembled WGS sequence"/>
</dbReference>
<dbReference type="SUPFAM" id="SSF53092">
    <property type="entry name" value="Creatinase/prolidase N-terminal domain"/>
    <property type="match status" value="1"/>
</dbReference>
<sequence>MNYKFSRSIRQCLFIRKCLGTNSRSLSTSILTPVKPRLYGQPTAETHPHLMKPGEITPGITAVEYEFRRARLMEMLPENSVAISLGYRTRYMSNKVFYPFHQNTDFFYLCGFNEPDAAMVLE</sequence>
<organism evidence="5 6">
    <name type="scientific">Glomus cerebriforme</name>
    <dbReference type="NCBI Taxonomy" id="658196"/>
    <lineage>
        <taxon>Eukaryota</taxon>
        <taxon>Fungi</taxon>
        <taxon>Fungi incertae sedis</taxon>
        <taxon>Mucoromycota</taxon>
        <taxon>Glomeromycotina</taxon>
        <taxon>Glomeromycetes</taxon>
        <taxon>Glomerales</taxon>
        <taxon>Glomeraceae</taxon>
        <taxon>Glomus</taxon>
    </lineage>
</organism>
<accession>A0A397SPD5</accession>
<comment type="similarity">
    <text evidence="1">Belongs to the peptidase M24B family.</text>
</comment>
<dbReference type="InterPro" id="IPR007865">
    <property type="entry name" value="Aminopep_P_N"/>
</dbReference>
<dbReference type="SMART" id="SM01011">
    <property type="entry name" value="AMP_N"/>
    <property type="match status" value="1"/>
</dbReference>
<dbReference type="InterPro" id="IPR029149">
    <property type="entry name" value="Creatin/AminoP/Spt16_N"/>
</dbReference>
<dbReference type="Pfam" id="PF05195">
    <property type="entry name" value="AMP_N"/>
    <property type="match status" value="1"/>
</dbReference>
<name>A0A397SPD5_9GLOM</name>
<evidence type="ECO:0000259" key="4">
    <source>
        <dbReference type="SMART" id="SM01011"/>
    </source>
</evidence>
<proteinExistence type="inferred from homology"/>
<dbReference type="GO" id="GO:0070006">
    <property type="term" value="F:metalloaminopeptidase activity"/>
    <property type="evidence" value="ECO:0007669"/>
    <property type="project" value="InterPro"/>
</dbReference>
<evidence type="ECO:0000313" key="5">
    <source>
        <dbReference type="EMBL" id="RIA84701.1"/>
    </source>
</evidence>
<evidence type="ECO:0000256" key="2">
    <source>
        <dbReference type="ARBA" id="ARBA00022723"/>
    </source>
</evidence>
<dbReference type="AlphaFoldDB" id="A0A397SPD5"/>
<keyword evidence="3" id="KW-0378">Hydrolase</keyword>
<dbReference type="OrthoDB" id="2230806at2759"/>
<dbReference type="PANTHER" id="PTHR43226">
    <property type="entry name" value="XAA-PRO AMINOPEPTIDASE 3"/>
    <property type="match status" value="1"/>
</dbReference>
<dbReference type="GO" id="GO:0030145">
    <property type="term" value="F:manganese ion binding"/>
    <property type="evidence" value="ECO:0007669"/>
    <property type="project" value="InterPro"/>
</dbReference>
<reference evidence="5 6" key="1">
    <citation type="submission" date="2018-06" db="EMBL/GenBank/DDBJ databases">
        <title>Comparative genomics reveals the genomic features of Rhizophagus irregularis, R. cerebriforme, R. diaphanum and Gigaspora rosea, and their symbiotic lifestyle signature.</title>
        <authorList>
            <person name="Morin E."/>
            <person name="San Clemente H."/>
            <person name="Chen E.C.H."/>
            <person name="De La Providencia I."/>
            <person name="Hainaut M."/>
            <person name="Kuo A."/>
            <person name="Kohler A."/>
            <person name="Murat C."/>
            <person name="Tang N."/>
            <person name="Roy S."/>
            <person name="Loubradou J."/>
            <person name="Henrissat B."/>
            <person name="Grigoriev I.V."/>
            <person name="Corradi N."/>
            <person name="Roux C."/>
            <person name="Martin F.M."/>
        </authorList>
    </citation>
    <scope>NUCLEOTIDE SEQUENCE [LARGE SCALE GENOMIC DNA]</scope>
    <source>
        <strain evidence="5 6">DAOM 227022</strain>
    </source>
</reference>
<dbReference type="Gene3D" id="3.40.350.10">
    <property type="entry name" value="Creatinase/prolidase N-terminal domain"/>
    <property type="match status" value="1"/>
</dbReference>
<keyword evidence="2" id="KW-0479">Metal-binding</keyword>
<feature type="domain" description="Aminopeptidase P N-terminal" evidence="4">
    <location>
        <begin position="60"/>
        <end position="122"/>
    </location>
</feature>
<evidence type="ECO:0000256" key="3">
    <source>
        <dbReference type="ARBA" id="ARBA00022801"/>
    </source>
</evidence>
<evidence type="ECO:0000313" key="6">
    <source>
        <dbReference type="Proteomes" id="UP000265703"/>
    </source>
</evidence>
<dbReference type="PANTHER" id="PTHR43226:SF4">
    <property type="entry name" value="XAA-PRO AMINOPEPTIDASE 3"/>
    <property type="match status" value="1"/>
</dbReference>
<dbReference type="InterPro" id="IPR052433">
    <property type="entry name" value="X-Pro_dipept-like"/>
</dbReference>
<gene>
    <name evidence="5" type="ORF">C1645_405360</name>
</gene>
<dbReference type="STRING" id="658196.A0A397SPD5"/>
<comment type="caution">
    <text evidence="5">The sequence shown here is derived from an EMBL/GenBank/DDBJ whole genome shotgun (WGS) entry which is preliminary data.</text>
</comment>
<dbReference type="GO" id="GO:0006508">
    <property type="term" value="P:proteolysis"/>
    <property type="evidence" value="ECO:0007669"/>
    <property type="project" value="TreeGrafter"/>
</dbReference>